<sequence>MFSSKTDESLPASPIYDRFQLGEGYHVVPLPYTGTFMPPEHDLVFHDAPNFNETVHTTFNVELSLTKSDKDLSHTYRPSAPIIKDCVFNSEDAFEAELSQNVPSFVSPTEQVKTSRPFVKPIENSILTVNPKTDILKPQANGNNMNIKACFLCKSL</sequence>
<comment type="caution">
    <text evidence="1">The sequence shown here is derived from an EMBL/GenBank/DDBJ whole genome shotgun (WGS) entry which is preliminary data.</text>
</comment>
<protein>
    <submittedName>
        <fullName evidence="1">Uncharacterized protein</fullName>
    </submittedName>
</protein>
<proteinExistence type="predicted"/>
<reference evidence="1" key="1">
    <citation type="journal article" date="2019" name="Sci. Rep.">
        <title>Draft genome of Tanacetum cinerariifolium, the natural source of mosquito coil.</title>
        <authorList>
            <person name="Yamashiro T."/>
            <person name="Shiraishi A."/>
            <person name="Satake H."/>
            <person name="Nakayama K."/>
        </authorList>
    </citation>
    <scope>NUCLEOTIDE SEQUENCE</scope>
</reference>
<organism evidence="1">
    <name type="scientific">Tanacetum cinerariifolium</name>
    <name type="common">Dalmatian daisy</name>
    <name type="synonym">Chrysanthemum cinerariifolium</name>
    <dbReference type="NCBI Taxonomy" id="118510"/>
    <lineage>
        <taxon>Eukaryota</taxon>
        <taxon>Viridiplantae</taxon>
        <taxon>Streptophyta</taxon>
        <taxon>Embryophyta</taxon>
        <taxon>Tracheophyta</taxon>
        <taxon>Spermatophyta</taxon>
        <taxon>Magnoliopsida</taxon>
        <taxon>eudicotyledons</taxon>
        <taxon>Gunneridae</taxon>
        <taxon>Pentapetalae</taxon>
        <taxon>asterids</taxon>
        <taxon>campanulids</taxon>
        <taxon>Asterales</taxon>
        <taxon>Asteraceae</taxon>
        <taxon>Asteroideae</taxon>
        <taxon>Anthemideae</taxon>
        <taxon>Anthemidinae</taxon>
        <taxon>Tanacetum</taxon>
    </lineage>
</organism>
<dbReference type="EMBL" id="BKCJ011372077">
    <property type="protein sequence ID" value="GFD26820.1"/>
    <property type="molecule type" value="Genomic_DNA"/>
</dbReference>
<gene>
    <name evidence="1" type="ORF">Tci_898789</name>
</gene>
<name>A0A699UWE0_TANCI</name>
<accession>A0A699UWE0</accession>
<dbReference type="AlphaFoldDB" id="A0A699UWE0"/>
<evidence type="ECO:0000313" key="1">
    <source>
        <dbReference type="EMBL" id="GFD26820.1"/>
    </source>
</evidence>
<feature type="non-terminal residue" evidence="1">
    <location>
        <position position="156"/>
    </location>
</feature>